<dbReference type="PANTHER" id="PTHR11732">
    <property type="entry name" value="ALDO/KETO REDUCTASE"/>
    <property type="match status" value="1"/>
</dbReference>
<proteinExistence type="inferred from homology"/>
<dbReference type="PROSITE" id="PS00062">
    <property type="entry name" value="ALDOKETO_REDUCTASE_2"/>
    <property type="match status" value="1"/>
</dbReference>
<dbReference type="PIRSF" id="PIRSF000097">
    <property type="entry name" value="AKR"/>
    <property type="match status" value="1"/>
</dbReference>
<evidence type="ECO:0000256" key="1">
    <source>
        <dbReference type="ARBA" id="ARBA00007905"/>
    </source>
</evidence>
<protein>
    <recommendedName>
        <fullName evidence="7">NADP-dependent oxidoreductase domain-containing protein</fullName>
    </recommendedName>
</protein>
<evidence type="ECO:0000313" key="9">
    <source>
        <dbReference type="Proteomes" id="UP001152798"/>
    </source>
</evidence>
<organism evidence="8 9">
    <name type="scientific">Nezara viridula</name>
    <name type="common">Southern green stink bug</name>
    <name type="synonym">Cimex viridulus</name>
    <dbReference type="NCBI Taxonomy" id="85310"/>
    <lineage>
        <taxon>Eukaryota</taxon>
        <taxon>Metazoa</taxon>
        <taxon>Ecdysozoa</taxon>
        <taxon>Arthropoda</taxon>
        <taxon>Hexapoda</taxon>
        <taxon>Insecta</taxon>
        <taxon>Pterygota</taxon>
        <taxon>Neoptera</taxon>
        <taxon>Paraneoptera</taxon>
        <taxon>Hemiptera</taxon>
        <taxon>Heteroptera</taxon>
        <taxon>Panheteroptera</taxon>
        <taxon>Pentatomomorpha</taxon>
        <taxon>Pentatomoidea</taxon>
        <taxon>Pentatomidae</taxon>
        <taxon>Pentatominae</taxon>
        <taxon>Nezara</taxon>
    </lineage>
</organism>
<dbReference type="OrthoDB" id="416253at2759"/>
<dbReference type="AlphaFoldDB" id="A0A9P0HFH8"/>
<sequence length="318" mass="36235">MPSKVPFIKFSNNVEYPLLGLGTWKSKPNEVYQAVKDAIDIGYRHFDCAHVYQNEKEVGAALSEKINAGDVKREELFVTSKLWNTFHKRELVVPALKQTLENLKLDYIDLYLIHWPFGLKEGDELFPKDGEGKFLYSDSSYIETWKGMEDCVKLGLAKSIGLSNFNSKQIKAVLEIAEIKPVNNQVECHPYLNQSKLIKFCQENDIVVTAYSPLGSPDRPMAKSDDPVLMEDSKLKALAEKYNKTPAQILIKYQLQRNVIVIPKSVTKSRIASNFEVFDFDISPEDMDILNSLSKPNGRMVCVAHYGDHPDYPFVEEF</sequence>
<evidence type="ECO:0000256" key="4">
    <source>
        <dbReference type="PIRSR" id="PIRSR000097-1"/>
    </source>
</evidence>
<dbReference type="Gene3D" id="3.20.20.100">
    <property type="entry name" value="NADP-dependent oxidoreductase domain"/>
    <property type="match status" value="1"/>
</dbReference>
<dbReference type="InterPro" id="IPR018170">
    <property type="entry name" value="Aldo/ket_reductase_CS"/>
</dbReference>
<dbReference type="InterPro" id="IPR023210">
    <property type="entry name" value="NADP_OxRdtase_dom"/>
</dbReference>
<evidence type="ECO:0000259" key="7">
    <source>
        <dbReference type="Pfam" id="PF00248"/>
    </source>
</evidence>
<feature type="binding site" evidence="5">
    <location>
        <position position="114"/>
    </location>
    <ligand>
        <name>substrate</name>
    </ligand>
</feature>
<dbReference type="GO" id="GO:0016491">
    <property type="term" value="F:oxidoreductase activity"/>
    <property type="evidence" value="ECO:0007669"/>
    <property type="project" value="UniProtKB-KW"/>
</dbReference>
<dbReference type="Proteomes" id="UP001152798">
    <property type="component" value="Chromosome 4"/>
</dbReference>
<dbReference type="InterPro" id="IPR020471">
    <property type="entry name" value="AKR"/>
</dbReference>
<evidence type="ECO:0000256" key="6">
    <source>
        <dbReference type="PIRSR" id="PIRSR000097-3"/>
    </source>
</evidence>
<dbReference type="Pfam" id="PF00248">
    <property type="entry name" value="Aldo_ket_red"/>
    <property type="match status" value="1"/>
</dbReference>
<keyword evidence="2" id="KW-0521">NADP</keyword>
<dbReference type="InterPro" id="IPR036812">
    <property type="entry name" value="NAD(P)_OxRdtase_dom_sf"/>
</dbReference>
<keyword evidence="3" id="KW-0560">Oxidoreductase</keyword>
<evidence type="ECO:0000313" key="8">
    <source>
        <dbReference type="EMBL" id="CAH1400686.1"/>
    </source>
</evidence>
<gene>
    <name evidence="8" type="ORF">NEZAVI_LOCUS9872</name>
</gene>
<dbReference type="PROSITE" id="PS00063">
    <property type="entry name" value="ALDOKETO_REDUCTASE_3"/>
    <property type="match status" value="1"/>
</dbReference>
<evidence type="ECO:0000256" key="5">
    <source>
        <dbReference type="PIRSR" id="PIRSR000097-2"/>
    </source>
</evidence>
<name>A0A9P0HFH8_NEZVI</name>
<dbReference type="EMBL" id="OV725080">
    <property type="protein sequence ID" value="CAH1400686.1"/>
    <property type="molecule type" value="Genomic_DNA"/>
</dbReference>
<accession>A0A9P0HFH8</accession>
<dbReference type="FunFam" id="3.20.20.100:FF:000006">
    <property type="entry name" value="Aldo-keto reductase family 1 member A1"/>
    <property type="match status" value="1"/>
</dbReference>
<feature type="domain" description="NADP-dependent oxidoreductase" evidence="7">
    <location>
        <begin position="19"/>
        <end position="294"/>
    </location>
</feature>
<evidence type="ECO:0000256" key="2">
    <source>
        <dbReference type="ARBA" id="ARBA00022857"/>
    </source>
</evidence>
<reference evidence="8" key="1">
    <citation type="submission" date="2022-01" db="EMBL/GenBank/DDBJ databases">
        <authorList>
            <person name="King R."/>
        </authorList>
    </citation>
    <scope>NUCLEOTIDE SEQUENCE</scope>
</reference>
<dbReference type="SUPFAM" id="SSF51430">
    <property type="entry name" value="NAD(P)-linked oxidoreductase"/>
    <property type="match status" value="1"/>
</dbReference>
<dbReference type="PRINTS" id="PR00069">
    <property type="entry name" value="ALDKETRDTASE"/>
</dbReference>
<dbReference type="PROSITE" id="PS00798">
    <property type="entry name" value="ALDOKETO_REDUCTASE_1"/>
    <property type="match status" value="1"/>
</dbReference>
<feature type="active site" description="Proton donor" evidence="4">
    <location>
        <position position="52"/>
    </location>
</feature>
<keyword evidence="9" id="KW-1185">Reference proteome</keyword>
<comment type="similarity">
    <text evidence="1">Belongs to the aldo/keto reductase family.</text>
</comment>
<feature type="site" description="Lowers pKa of active site Tyr" evidence="6">
    <location>
        <position position="81"/>
    </location>
</feature>
<evidence type="ECO:0000256" key="3">
    <source>
        <dbReference type="ARBA" id="ARBA00023002"/>
    </source>
</evidence>